<dbReference type="EMBL" id="ABOX02000004">
    <property type="protein sequence ID" value="EEF62490.1"/>
    <property type="molecule type" value="Genomic_DNA"/>
</dbReference>
<gene>
    <name evidence="2" type="ORF">Cflav_PD5125</name>
</gene>
<reference evidence="2 3" key="1">
    <citation type="journal article" date="2011" name="J. Bacteriol.">
        <title>Genome sequence of 'Pedosphaera parvula' Ellin514, an aerobic Verrucomicrobial isolate from pasture soil.</title>
        <authorList>
            <person name="Kant R."/>
            <person name="van Passel M.W."/>
            <person name="Sangwan P."/>
            <person name="Palva A."/>
            <person name="Lucas S."/>
            <person name="Copeland A."/>
            <person name="Lapidus A."/>
            <person name="Glavina Del Rio T."/>
            <person name="Dalin E."/>
            <person name="Tice H."/>
            <person name="Bruce D."/>
            <person name="Goodwin L."/>
            <person name="Pitluck S."/>
            <person name="Chertkov O."/>
            <person name="Larimer F.W."/>
            <person name="Land M.L."/>
            <person name="Hauser L."/>
            <person name="Brettin T.S."/>
            <person name="Detter J.C."/>
            <person name="Han S."/>
            <person name="de Vos W.M."/>
            <person name="Janssen P.H."/>
            <person name="Smidt H."/>
        </authorList>
    </citation>
    <scope>NUCLEOTIDE SEQUENCE [LARGE SCALE GENOMIC DNA]</scope>
    <source>
        <strain evidence="2 3">Ellin514</strain>
    </source>
</reference>
<name>B9XC22_PEDPL</name>
<dbReference type="AlphaFoldDB" id="B9XC22"/>
<dbReference type="CDD" id="cd00158">
    <property type="entry name" value="RHOD"/>
    <property type="match status" value="1"/>
</dbReference>
<evidence type="ECO:0000259" key="1">
    <source>
        <dbReference type="PROSITE" id="PS50206"/>
    </source>
</evidence>
<keyword evidence="3" id="KW-1185">Reference proteome</keyword>
<accession>B9XC22</accession>
<evidence type="ECO:0000313" key="3">
    <source>
        <dbReference type="Proteomes" id="UP000003688"/>
    </source>
</evidence>
<dbReference type="Pfam" id="PF00581">
    <property type="entry name" value="Rhodanese"/>
    <property type="match status" value="1"/>
</dbReference>
<evidence type="ECO:0000313" key="2">
    <source>
        <dbReference type="EMBL" id="EEF62490.1"/>
    </source>
</evidence>
<organism evidence="2 3">
    <name type="scientific">Pedosphaera parvula (strain Ellin514)</name>
    <dbReference type="NCBI Taxonomy" id="320771"/>
    <lineage>
        <taxon>Bacteria</taxon>
        <taxon>Pseudomonadati</taxon>
        <taxon>Verrucomicrobiota</taxon>
        <taxon>Pedosphaerae</taxon>
        <taxon>Pedosphaerales</taxon>
        <taxon>Pedosphaeraceae</taxon>
        <taxon>Pedosphaera</taxon>
    </lineage>
</organism>
<dbReference type="SUPFAM" id="SSF52821">
    <property type="entry name" value="Rhodanese/Cell cycle control phosphatase"/>
    <property type="match status" value="1"/>
</dbReference>
<dbReference type="InterPro" id="IPR036873">
    <property type="entry name" value="Rhodanese-like_dom_sf"/>
</dbReference>
<dbReference type="InterPro" id="IPR001763">
    <property type="entry name" value="Rhodanese-like_dom"/>
</dbReference>
<dbReference type="Gene3D" id="3.40.250.10">
    <property type="entry name" value="Rhodanese-like domain"/>
    <property type="match status" value="1"/>
</dbReference>
<feature type="domain" description="Rhodanese" evidence="1">
    <location>
        <begin position="73"/>
        <end position="162"/>
    </location>
</feature>
<dbReference type="Proteomes" id="UP000003688">
    <property type="component" value="Unassembled WGS sequence"/>
</dbReference>
<dbReference type="PANTHER" id="PTHR43031:SF1">
    <property type="entry name" value="PYRIDINE NUCLEOTIDE-DISULPHIDE OXIDOREDUCTASE"/>
    <property type="match status" value="1"/>
</dbReference>
<sequence>MISCYIFKDVNKYLMRVEHSACLAKVSLIGSIFLLMTAQTFGEETISERIHAKFPSVRQLPTAELASWLNDTNRPAPLLLDAREPEEFAISHLPQAQRVNPDAEVIQLITTLPTNRTVVVYCSVGYRSSALAGRLQKSGFTNVCNLEGSIFKWANEDRPLEHDGKPVKVVHPYNKKYSANLKESARAPLSK</sequence>
<protein>
    <submittedName>
        <fullName evidence="2">Rhodanese domain protein</fullName>
    </submittedName>
</protein>
<dbReference type="SMART" id="SM00450">
    <property type="entry name" value="RHOD"/>
    <property type="match status" value="1"/>
</dbReference>
<comment type="caution">
    <text evidence="2">The sequence shown here is derived from an EMBL/GenBank/DDBJ whole genome shotgun (WGS) entry which is preliminary data.</text>
</comment>
<dbReference type="PROSITE" id="PS50206">
    <property type="entry name" value="RHODANESE_3"/>
    <property type="match status" value="1"/>
</dbReference>
<dbReference type="PANTHER" id="PTHR43031">
    <property type="entry name" value="FAD-DEPENDENT OXIDOREDUCTASE"/>
    <property type="match status" value="1"/>
</dbReference>
<dbReference type="STRING" id="320771.Cflav_PD5125"/>
<proteinExistence type="predicted"/>
<dbReference type="InterPro" id="IPR050229">
    <property type="entry name" value="GlpE_sulfurtransferase"/>
</dbReference>